<protein>
    <submittedName>
        <fullName evidence="3">NADP-dependent oxidoreductase</fullName>
    </submittedName>
</protein>
<dbReference type="SMART" id="SM00829">
    <property type="entry name" value="PKS_ER"/>
    <property type="match status" value="1"/>
</dbReference>
<accession>A0A2A7U581</accession>
<dbReference type="PANTHER" id="PTHR43205:SF7">
    <property type="entry name" value="PROSTAGLANDIN REDUCTASE 1"/>
    <property type="match status" value="1"/>
</dbReference>
<dbReference type="Pfam" id="PF00107">
    <property type="entry name" value="ADH_zinc_N"/>
    <property type="match status" value="1"/>
</dbReference>
<dbReference type="CDD" id="cd05288">
    <property type="entry name" value="PGDH"/>
    <property type="match status" value="1"/>
</dbReference>
<keyword evidence="1" id="KW-0560">Oxidoreductase</keyword>
<proteinExistence type="predicted"/>
<sequence length="343" mass="37099">MTQTGTTNRRLVLRQRPCGMPTEQDIQLQQTAIPQPAQGQLLLRTLYLSIDPYIRGRMNDGPSYTPAMQLGDVMVGSTLSRVECSHHPDYEAGEWVLAQSGWQDYALSNGDGLQKVPAGMAHPTWLLGVLGMPGFTGYMGLTAIGDPQPGETVVVSAASGAVGSVVGQVARLHGARAIGIAGGAEKCRYVCDTLGLEACIDHRMPDFPAQLRAACPNGIDVYYENVGGAVFDAVLPLLNTRARVPLCGLISQYNSVANDSLDDRLPLLMSTILRKRLLIRGFIIGQDFGQHYAAFYQQMSQWLAQGQIHYREDVVEGLEQAVTALQALLSGKNFGKLLVKVAD</sequence>
<dbReference type="FunFam" id="3.40.50.720:FF:000121">
    <property type="entry name" value="Prostaglandin reductase 2"/>
    <property type="match status" value="1"/>
</dbReference>
<dbReference type="Pfam" id="PF16884">
    <property type="entry name" value="ADH_N_2"/>
    <property type="match status" value="1"/>
</dbReference>
<comment type="caution">
    <text evidence="3">The sequence shown here is derived from an EMBL/GenBank/DDBJ whole genome shotgun (WGS) entry which is preliminary data.</text>
</comment>
<evidence type="ECO:0000256" key="1">
    <source>
        <dbReference type="ARBA" id="ARBA00023002"/>
    </source>
</evidence>
<dbReference type="GO" id="GO:0016628">
    <property type="term" value="F:oxidoreductase activity, acting on the CH-CH group of donors, NAD or NADP as acceptor"/>
    <property type="evidence" value="ECO:0007669"/>
    <property type="project" value="InterPro"/>
</dbReference>
<dbReference type="InterPro" id="IPR041694">
    <property type="entry name" value="ADH_N_2"/>
</dbReference>
<name>A0A2A7U581_EDWTA</name>
<dbReference type="OrthoDB" id="9805663at2"/>
<dbReference type="SUPFAM" id="SSF51735">
    <property type="entry name" value="NAD(P)-binding Rossmann-fold domains"/>
    <property type="match status" value="1"/>
</dbReference>
<reference evidence="4" key="1">
    <citation type="submission" date="2017-09" db="EMBL/GenBank/DDBJ databases">
        <title>FDA dAtabase for Regulatory Grade micrObial Sequences (FDA-ARGOS): Supporting development and validation of Infectious Disease Dx tests.</title>
        <authorList>
            <person name="Goldberg B."/>
            <person name="Campos J."/>
            <person name="Tallon L."/>
            <person name="Sadzewicz L."/>
            <person name="Ott S."/>
            <person name="Zhao X."/>
            <person name="Nagaraj S."/>
            <person name="Vavikolanu K."/>
            <person name="Aluvathingal J."/>
            <person name="Nadendla S."/>
            <person name="Geyer C."/>
            <person name="Sichtig H."/>
        </authorList>
    </citation>
    <scope>NUCLEOTIDE SEQUENCE [LARGE SCALE GENOMIC DNA]</scope>
    <source>
        <strain evidence="4">FDAARGOS_370</strain>
    </source>
</reference>
<organism evidence="3 4">
    <name type="scientific">Edwardsiella tarda</name>
    <dbReference type="NCBI Taxonomy" id="636"/>
    <lineage>
        <taxon>Bacteria</taxon>
        <taxon>Pseudomonadati</taxon>
        <taxon>Pseudomonadota</taxon>
        <taxon>Gammaproteobacteria</taxon>
        <taxon>Enterobacterales</taxon>
        <taxon>Hafniaceae</taxon>
        <taxon>Edwardsiella</taxon>
    </lineage>
</organism>
<dbReference type="EMBL" id="PDDV01000013">
    <property type="protein sequence ID" value="PEH73457.1"/>
    <property type="molecule type" value="Genomic_DNA"/>
</dbReference>
<dbReference type="InterPro" id="IPR045010">
    <property type="entry name" value="MDR_fam"/>
</dbReference>
<dbReference type="STRING" id="636.AAW15_12115"/>
<dbReference type="SUPFAM" id="SSF50129">
    <property type="entry name" value="GroES-like"/>
    <property type="match status" value="1"/>
</dbReference>
<evidence type="ECO:0000313" key="4">
    <source>
        <dbReference type="Proteomes" id="UP000219788"/>
    </source>
</evidence>
<feature type="domain" description="Enoyl reductase (ER)" evidence="2">
    <location>
        <begin position="22"/>
        <end position="339"/>
    </location>
</feature>
<dbReference type="AlphaFoldDB" id="A0A2A7U581"/>
<dbReference type="InterPro" id="IPR013149">
    <property type="entry name" value="ADH-like_C"/>
</dbReference>
<dbReference type="InterPro" id="IPR036291">
    <property type="entry name" value="NAD(P)-bd_dom_sf"/>
</dbReference>
<dbReference type="InterPro" id="IPR011032">
    <property type="entry name" value="GroES-like_sf"/>
</dbReference>
<dbReference type="Proteomes" id="UP000219788">
    <property type="component" value="Unassembled WGS sequence"/>
</dbReference>
<evidence type="ECO:0000259" key="2">
    <source>
        <dbReference type="SMART" id="SM00829"/>
    </source>
</evidence>
<dbReference type="Gene3D" id="3.90.180.10">
    <property type="entry name" value="Medium-chain alcohol dehydrogenases, catalytic domain"/>
    <property type="match status" value="1"/>
</dbReference>
<dbReference type="PANTHER" id="PTHR43205">
    <property type="entry name" value="PROSTAGLANDIN REDUCTASE"/>
    <property type="match status" value="1"/>
</dbReference>
<dbReference type="InterPro" id="IPR020843">
    <property type="entry name" value="ER"/>
</dbReference>
<dbReference type="Gene3D" id="3.40.50.720">
    <property type="entry name" value="NAD(P)-binding Rossmann-like Domain"/>
    <property type="match status" value="1"/>
</dbReference>
<evidence type="ECO:0000313" key="3">
    <source>
        <dbReference type="EMBL" id="PEH73457.1"/>
    </source>
</evidence>
<gene>
    <name evidence="3" type="ORF">CRM76_16755</name>
</gene>
<dbReference type="RefSeq" id="WP_097364090.1">
    <property type="nucleotide sequence ID" value="NZ_CP023706.1"/>
</dbReference>